<dbReference type="InterPro" id="IPR014284">
    <property type="entry name" value="RNA_pol_sigma-70_dom"/>
</dbReference>
<dbReference type="Gene3D" id="1.10.10.10">
    <property type="entry name" value="Winged helix-like DNA-binding domain superfamily/Winged helix DNA-binding domain"/>
    <property type="match status" value="1"/>
</dbReference>
<dbReference type="Gene3D" id="1.10.1740.10">
    <property type="match status" value="1"/>
</dbReference>
<dbReference type="InterPro" id="IPR036388">
    <property type="entry name" value="WH-like_DNA-bd_sf"/>
</dbReference>
<feature type="domain" description="RNA polymerase sigma factor 70 region 4 type 2" evidence="7">
    <location>
        <begin position="113"/>
        <end position="164"/>
    </location>
</feature>
<dbReference type="InterPro" id="IPR013324">
    <property type="entry name" value="RNA_pol_sigma_r3/r4-like"/>
</dbReference>
<keyword evidence="2" id="KW-0805">Transcription regulation</keyword>
<protein>
    <submittedName>
        <fullName evidence="8">Sigma-70 family RNA polymerase sigma factor</fullName>
    </submittedName>
</protein>
<evidence type="ECO:0000313" key="8">
    <source>
        <dbReference type="EMBL" id="MCY1136439.1"/>
    </source>
</evidence>
<accession>A0ABT4AQB4</accession>
<dbReference type="PANTHER" id="PTHR30173:SF36">
    <property type="entry name" value="ECF RNA POLYMERASE SIGMA FACTOR SIGJ"/>
    <property type="match status" value="1"/>
</dbReference>
<evidence type="ECO:0000256" key="5">
    <source>
        <dbReference type="SAM" id="MobiDB-lite"/>
    </source>
</evidence>
<comment type="similarity">
    <text evidence="1">Belongs to the sigma-70 factor family. ECF subfamily.</text>
</comment>
<keyword evidence="9" id="KW-1185">Reference proteome</keyword>
<organism evidence="8 9">
    <name type="scientific">Paractinoplanes pyxinae</name>
    <dbReference type="NCBI Taxonomy" id="2997416"/>
    <lineage>
        <taxon>Bacteria</taxon>
        <taxon>Bacillati</taxon>
        <taxon>Actinomycetota</taxon>
        <taxon>Actinomycetes</taxon>
        <taxon>Micromonosporales</taxon>
        <taxon>Micromonosporaceae</taxon>
        <taxon>Paractinoplanes</taxon>
    </lineage>
</organism>
<evidence type="ECO:0000259" key="6">
    <source>
        <dbReference type="Pfam" id="PF04542"/>
    </source>
</evidence>
<dbReference type="SUPFAM" id="SSF88659">
    <property type="entry name" value="Sigma3 and sigma4 domains of RNA polymerase sigma factors"/>
    <property type="match status" value="1"/>
</dbReference>
<dbReference type="SUPFAM" id="SSF88946">
    <property type="entry name" value="Sigma2 domain of RNA polymerase sigma factors"/>
    <property type="match status" value="1"/>
</dbReference>
<dbReference type="InterPro" id="IPR007627">
    <property type="entry name" value="RNA_pol_sigma70_r2"/>
</dbReference>
<evidence type="ECO:0000256" key="3">
    <source>
        <dbReference type="ARBA" id="ARBA00023082"/>
    </source>
</evidence>
<keyword evidence="3" id="KW-0731">Sigma factor</keyword>
<comment type="caution">
    <text evidence="8">The sequence shown here is derived from an EMBL/GenBank/DDBJ whole genome shotgun (WGS) entry which is preliminary data.</text>
</comment>
<dbReference type="InterPro" id="IPR013325">
    <property type="entry name" value="RNA_pol_sigma_r2"/>
</dbReference>
<name>A0ABT4AQB4_9ACTN</name>
<dbReference type="NCBIfam" id="TIGR02937">
    <property type="entry name" value="sigma70-ECF"/>
    <property type="match status" value="1"/>
</dbReference>
<evidence type="ECO:0000313" key="9">
    <source>
        <dbReference type="Proteomes" id="UP001151002"/>
    </source>
</evidence>
<dbReference type="RefSeq" id="WP_267560163.1">
    <property type="nucleotide sequence ID" value="NZ_JAPNTZ010000001.1"/>
</dbReference>
<reference evidence="8" key="1">
    <citation type="submission" date="2022-11" db="EMBL/GenBank/DDBJ databases">
        <authorList>
            <person name="Somphong A."/>
            <person name="Phongsopitanun W."/>
        </authorList>
    </citation>
    <scope>NUCLEOTIDE SEQUENCE</scope>
    <source>
        <strain evidence="8">Pm04-4</strain>
    </source>
</reference>
<feature type="domain" description="RNA polymerase sigma-70 region 2" evidence="6">
    <location>
        <begin position="16"/>
        <end position="77"/>
    </location>
</feature>
<dbReference type="PANTHER" id="PTHR30173">
    <property type="entry name" value="SIGMA 19 FACTOR"/>
    <property type="match status" value="1"/>
</dbReference>
<evidence type="ECO:0000256" key="2">
    <source>
        <dbReference type="ARBA" id="ARBA00023015"/>
    </source>
</evidence>
<evidence type="ECO:0000256" key="4">
    <source>
        <dbReference type="ARBA" id="ARBA00023163"/>
    </source>
</evidence>
<keyword evidence="4" id="KW-0804">Transcription</keyword>
<feature type="region of interest" description="Disordered" evidence="5">
    <location>
        <begin position="208"/>
        <end position="234"/>
    </location>
</feature>
<dbReference type="InterPro" id="IPR013249">
    <property type="entry name" value="RNA_pol_sigma70_r4_t2"/>
</dbReference>
<dbReference type="Pfam" id="PF04542">
    <property type="entry name" value="Sigma70_r2"/>
    <property type="match status" value="1"/>
</dbReference>
<evidence type="ECO:0000259" key="7">
    <source>
        <dbReference type="Pfam" id="PF08281"/>
    </source>
</evidence>
<dbReference type="InterPro" id="IPR052704">
    <property type="entry name" value="ECF_Sigma-70_Domain"/>
</dbReference>
<evidence type="ECO:0000256" key="1">
    <source>
        <dbReference type="ARBA" id="ARBA00010641"/>
    </source>
</evidence>
<dbReference type="Proteomes" id="UP001151002">
    <property type="component" value="Unassembled WGS sequence"/>
</dbReference>
<sequence>MSTSTVPLEPEALADFESVRSRLFGIAYRRLGRAVEAEDVVQDVWVRWQGADREPVRNRVAFLTTITTRVALNAATSAYARHEIHAGGWLPDLPVESADPALEAERAAALQSAVQLLAERLTPAERAVYVLREAFGYPFSQIAKLLGLNETRARQLAVRARRHLTERRRNTPDPAERDELLEAFREAARGGGMTRLTDLLAAAVRTSARPGAPVASERRGPAGVAGLPRTARPR</sequence>
<dbReference type="EMBL" id="JAPNTZ010000001">
    <property type="protein sequence ID" value="MCY1136439.1"/>
    <property type="molecule type" value="Genomic_DNA"/>
</dbReference>
<proteinExistence type="inferred from homology"/>
<gene>
    <name evidence="8" type="ORF">OWR29_00400</name>
</gene>
<dbReference type="Pfam" id="PF08281">
    <property type="entry name" value="Sigma70_r4_2"/>
    <property type="match status" value="1"/>
</dbReference>